<protein>
    <recommendedName>
        <fullName evidence="1">non-specific serine/threonine protein kinase</fullName>
        <ecNumber evidence="1">2.7.11.1</ecNumber>
    </recommendedName>
</protein>
<dbReference type="EC" id="2.7.11.1" evidence="1"/>
<keyword evidence="2" id="KW-0723">Serine/threonine-protein kinase</keyword>
<dbReference type="SUPFAM" id="SSF56112">
    <property type="entry name" value="Protein kinase-like (PK-like)"/>
    <property type="match status" value="1"/>
</dbReference>
<keyword evidence="3" id="KW-0808">Transferase</keyword>
<dbReference type="GO" id="GO:0004674">
    <property type="term" value="F:protein serine/threonine kinase activity"/>
    <property type="evidence" value="ECO:0007669"/>
    <property type="project" value="UniProtKB-KW"/>
</dbReference>
<dbReference type="OrthoDB" id="310217at2759"/>
<reference evidence="11" key="1">
    <citation type="journal article" date="2020" name="Stud. Mycol.">
        <title>101 Dothideomycetes genomes: a test case for predicting lifestyles and emergence of pathogens.</title>
        <authorList>
            <person name="Haridas S."/>
            <person name="Albert R."/>
            <person name="Binder M."/>
            <person name="Bloem J."/>
            <person name="Labutti K."/>
            <person name="Salamov A."/>
            <person name="Andreopoulos B."/>
            <person name="Baker S."/>
            <person name="Barry K."/>
            <person name="Bills G."/>
            <person name="Bluhm B."/>
            <person name="Cannon C."/>
            <person name="Castanera R."/>
            <person name="Culley D."/>
            <person name="Daum C."/>
            <person name="Ezra D."/>
            <person name="Gonzalez J."/>
            <person name="Henrissat B."/>
            <person name="Kuo A."/>
            <person name="Liang C."/>
            <person name="Lipzen A."/>
            <person name="Lutzoni F."/>
            <person name="Magnuson J."/>
            <person name="Mondo S."/>
            <person name="Nolan M."/>
            <person name="Ohm R."/>
            <person name="Pangilinan J."/>
            <person name="Park H.-J."/>
            <person name="Ramirez L."/>
            <person name="Alfaro M."/>
            <person name="Sun H."/>
            <person name="Tritt A."/>
            <person name="Yoshinaga Y."/>
            <person name="Zwiers L.-H."/>
            <person name="Turgeon B."/>
            <person name="Goodwin S."/>
            <person name="Spatafora J."/>
            <person name="Crous P."/>
            <person name="Grigoriev I."/>
        </authorList>
    </citation>
    <scope>NUCLEOTIDE SEQUENCE</scope>
    <source>
        <strain evidence="11">SCOH1-5</strain>
    </source>
</reference>
<comment type="catalytic activity">
    <reaction evidence="8">
        <text>L-seryl-[protein] + ATP = O-phospho-L-seryl-[protein] + ADP + H(+)</text>
        <dbReference type="Rhea" id="RHEA:17989"/>
        <dbReference type="Rhea" id="RHEA-COMP:9863"/>
        <dbReference type="Rhea" id="RHEA-COMP:11604"/>
        <dbReference type="ChEBI" id="CHEBI:15378"/>
        <dbReference type="ChEBI" id="CHEBI:29999"/>
        <dbReference type="ChEBI" id="CHEBI:30616"/>
        <dbReference type="ChEBI" id="CHEBI:83421"/>
        <dbReference type="ChEBI" id="CHEBI:456216"/>
        <dbReference type="EC" id="2.7.11.1"/>
    </reaction>
</comment>
<dbReference type="PROSITE" id="PS00108">
    <property type="entry name" value="PROTEIN_KINASE_ST"/>
    <property type="match status" value="1"/>
</dbReference>
<dbReference type="PROSITE" id="PS50011">
    <property type="entry name" value="PROTEIN_KINASE_DOM"/>
    <property type="match status" value="1"/>
</dbReference>
<evidence type="ECO:0000256" key="2">
    <source>
        <dbReference type="ARBA" id="ARBA00022527"/>
    </source>
</evidence>
<dbReference type="SMART" id="SM00220">
    <property type="entry name" value="S_TKc"/>
    <property type="match status" value="1"/>
</dbReference>
<gene>
    <name evidence="11" type="ORF">CERZMDRAFT_98258</name>
</gene>
<evidence type="ECO:0000259" key="10">
    <source>
        <dbReference type="PROSITE" id="PS50011"/>
    </source>
</evidence>
<proteinExistence type="predicted"/>
<keyword evidence="5" id="KW-0418">Kinase</keyword>
<dbReference type="AlphaFoldDB" id="A0A6A6FEM4"/>
<accession>A0A6A6FEM4</accession>
<keyword evidence="6" id="KW-0067">ATP-binding</keyword>
<evidence type="ECO:0000256" key="6">
    <source>
        <dbReference type="ARBA" id="ARBA00022840"/>
    </source>
</evidence>
<evidence type="ECO:0000256" key="1">
    <source>
        <dbReference type="ARBA" id="ARBA00012513"/>
    </source>
</evidence>
<keyword evidence="4" id="KW-0547">Nucleotide-binding</keyword>
<evidence type="ECO:0000256" key="9">
    <source>
        <dbReference type="SAM" id="MobiDB-lite"/>
    </source>
</evidence>
<sequence length="616" mass="69132">MRTDADLWEWLEVRGWVWSGRRAKSAPRKTMRRRFARLNAADQAAIVPLIQRLRNNIATKARARAAVRPEAPDFGDPTADDHGNDLIALGQAEGNLATTCGLLRDERARHARSEITVKGLDGLQSDCVNRMRDSLRIATDFQTGLRDWKLLHHPAGTPPDTPPSTRTAGAAASDDPHTERAIPPPPTDAWLGAFQLAPGGQATPVVYVRQNRHGQIIDRVCIKDTTWPTDPVVDDTSSSLWDPDIDPLDNPRDRQPAEIGALNRLNALPNSQSIIQLRNWNRLYNTDADNEASKYRVFLEWCGYGDLYNFSRKYTPYGDVRGRPRPRTVEREDWIPEPFLWACFEQLVNAGVLMQRGNYNPVQAPQYWSEIIHRDLKPDNVFLTQNTTDIYKGYPMVKLGDFGVSTILSTSLARRLPDPLYLHFGTPFCFAPEQLKLKDNGDHDISSKTNVWGIGIILWGLMHSRRIGDSSGIYSENPDADDDFLPLDPQTAAFSADHQTHYSEELRTLVLRCLTLNPDNRPDFDTLLQTIGVETSPSGYVVDRSRGLRNADARDPRFGSDSFALKLSEERYAMYSYLSRSMARPPEPNRGAATDVMETDVELFGGVEPGGGVNLE</sequence>
<evidence type="ECO:0000256" key="3">
    <source>
        <dbReference type="ARBA" id="ARBA00022679"/>
    </source>
</evidence>
<evidence type="ECO:0000256" key="4">
    <source>
        <dbReference type="ARBA" id="ARBA00022741"/>
    </source>
</evidence>
<feature type="domain" description="Protein kinase" evidence="10">
    <location>
        <begin position="191"/>
        <end position="541"/>
    </location>
</feature>
<organism evidence="11 12">
    <name type="scientific">Cercospora zeae-maydis SCOH1-5</name>
    <dbReference type="NCBI Taxonomy" id="717836"/>
    <lineage>
        <taxon>Eukaryota</taxon>
        <taxon>Fungi</taxon>
        <taxon>Dikarya</taxon>
        <taxon>Ascomycota</taxon>
        <taxon>Pezizomycotina</taxon>
        <taxon>Dothideomycetes</taxon>
        <taxon>Dothideomycetidae</taxon>
        <taxon>Mycosphaerellales</taxon>
        <taxon>Mycosphaerellaceae</taxon>
        <taxon>Cercospora</taxon>
    </lineage>
</organism>
<dbReference type="InterPro" id="IPR011009">
    <property type="entry name" value="Kinase-like_dom_sf"/>
</dbReference>
<dbReference type="GO" id="GO:0005634">
    <property type="term" value="C:nucleus"/>
    <property type="evidence" value="ECO:0007669"/>
    <property type="project" value="TreeGrafter"/>
</dbReference>
<dbReference type="Gene3D" id="1.10.510.10">
    <property type="entry name" value="Transferase(Phosphotransferase) domain 1"/>
    <property type="match status" value="1"/>
</dbReference>
<evidence type="ECO:0000313" key="11">
    <source>
        <dbReference type="EMBL" id="KAF2211824.1"/>
    </source>
</evidence>
<dbReference type="PANTHER" id="PTHR43671">
    <property type="entry name" value="SERINE/THREONINE-PROTEIN KINASE NEK"/>
    <property type="match status" value="1"/>
</dbReference>
<dbReference type="EMBL" id="ML992675">
    <property type="protein sequence ID" value="KAF2211824.1"/>
    <property type="molecule type" value="Genomic_DNA"/>
</dbReference>
<dbReference type="PANTHER" id="PTHR43671:SF98">
    <property type="entry name" value="SERINE_THREONINE-PROTEIN KINASE NEK11"/>
    <property type="match status" value="1"/>
</dbReference>
<evidence type="ECO:0000256" key="5">
    <source>
        <dbReference type="ARBA" id="ARBA00022777"/>
    </source>
</evidence>
<evidence type="ECO:0000313" key="12">
    <source>
        <dbReference type="Proteomes" id="UP000799539"/>
    </source>
</evidence>
<dbReference type="Proteomes" id="UP000799539">
    <property type="component" value="Unassembled WGS sequence"/>
</dbReference>
<dbReference type="Pfam" id="PF00069">
    <property type="entry name" value="Pkinase"/>
    <property type="match status" value="1"/>
</dbReference>
<evidence type="ECO:0000256" key="8">
    <source>
        <dbReference type="ARBA" id="ARBA00048679"/>
    </source>
</evidence>
<dbReference type="GO" id="GO:0005524">
    <property type="term" value="F:ATP binding"/>
    <property type="evidence" value="ECO:0007669"/>
    <property type="project" value="UniProtKB-KW"/>
</dbReference>
<feature type="region of interest" description="Disordered" evidence="9">
    <location>
        <begin position="150"/>
        <end position="184"/>
    </location>
</feature>
<dbReference type="InterPro" id="IPR000719">
    <property type="entry name" value="Prot_kinase_dom"/>
</dbReference>
<evidence type="ECO:0000256" key="7">
    <source>
        <dbReference type="ARBA" id="ARBA00047899"/>
    </source>
</evidence>
<dbReference type="InterPro" id="IPR008271">
    <property type="entry name" value="Ser/Thr_kinase_AS"/>
</dbReference>
<keyword evidence="12" id="KW-1185">Reference proteome</keyword>
<comment type="catalytic activity">
    <reaction evidence="7">
        <text>L-threonyl-[protein] + ATP = O-phospho-L-threonyl-[protein] + ADP + H(+)</text>
        <dbReference type="Rhea" id="RHEA:46608"/>
        <dbReference type="Rhea" id="RHEA-COMP:11060"/>
        <dbReference type="Rhea" id="RHEA-COMP:11605"/>
        <dbReference type="ChEBI" id="CHEBI:15378"/>
        <dbReference type="ChEBI" id="CHEBI:30013"/>
        <dbReference type="ChEBI" id="CHEBI:30616"/>
        <dbReference type="ChEBI" id="CHEBI:61977"/>
        <dbReference type="ChEBI" id="CHEBI:456216"/>
        <dbReference type="EC" id="2.7.11.1"/>
    </reaction>
</comment>
<name>A0A6A6FEM4_9PEZI</name>
<dbReference type="InterPro" id="IPR050660">
    <property type="entry name" value="NEK_Ser/Thr_kinase"/>
</dbReference>